<feature type="domain" description="Transposase InsH N-terminal" evidence="2">
    <location>
        <begin position="16"/>
        <end position="111"/>
    </location>
</feature>
<dbReference type="RefSeq" id="WP_139078069.1">
    <property type="nucleotide sequence ID" value="NZ_VDFU01000023.1"/>
</dbReference>
<protein>
    <submittedName>
        <fullName evidence="3">Transposase</fullName>
    </submittedName>
</protein>
<evidence type="ECO:0000313" key="3">
    <source>
        <dbReference type="EMBL" id="TNC47724.1"/>
    </source>
</evidence>
<dbReference type="InterPro" id="IPR008490">
    <property type="entry name" value="Transposase_InsH_N"/>
</dbReference>
<proteinExistence type="predicted"/>
<sequence length="451" mass="50898">MMGQQVEQAALFYEFRLEERVPEGHLLRRVDAILDLSFVREHMAPHYSTIGRPSVCPELMVRMLLVGYLYGLRSERRLCEEVDLNLAYRWFCRLGLEGRVPDHSTFTKARHGRFRDSGLLREVFERLVEQCLRAGLASVEHVAVDGSHVLASADPYRRVARRDELPREAASRAVREYWEGLDETAPDLEGVERTAPKHVSMTDPAAAWSIKHGPGRFAYGLNAVVDTASGIILDVEAAPARLGDEPKASRIMVERLRKRHGLAPRVLTADKAYGSGPHLAWLRDRGIEAHIRVIEHLERHERRRQTAGQLPRSAFTYDAVFDSTICPQGARLAATKGDGSIVQYVSSVKDCRPCPIRAGCTSGLRRKVNRSRYEDVRQEVLAREATPTFQASLRLRRRIERLFACIKHNDGLHRLRLRGLRGAGEQFLLAATARNLKHMAMALTRAEPISG</sequence>
<reference evidence="3 4" key="1">
    <citation type="submission" date="2019-06" db="EMBL/GenBank/DDBJ databases">
        <title>YIM 131921 draft genome.</title>
        <authorList>
            <person name="Jiang L."/>
        </authorList>
    </citation>
    <scope>NUCLEOTIDE SEQUENCE [LARGE SCALE GENOMIC DNA]</scope>
    <source>
        <strain evidence="3 4">YIM 131921</strain>
    </source>
</reference>
<dbReference type="GO" id="GO:0003677">
    <property type="term" value="F:DNA binding"/>
    <property type="evidence" value="ECO:0007669"/>
    <property type="project" value="InterPro"/>
</dbReference>
<dbReference type="Proteomes" id="UP000305887">
    <property type="component" value="Unassembled WGS sequence"/>
</dbReference>
<evidence type="ECO:0000313" key="4">
    <source>
        <dbReference type="Proteomes" id="UP000305887"/>
    </source>
</evidence>
<dbReference type="InterPro" id="IPR002559">
    <property type="entry name" value="Transposase_11"/>
</dbReference>
<evidence type="ECO:0000259" key="2">
    <source>
        <dbReference type="Pfam" id="PF05598"/>
    </source>
</evidence>
<dbReference type="EMBL" id="VDFU01000023">
    <property type="protein sequence ID" value="TNC47724.1"/>
    <property type="molecule type" value="Genomic_DNA"/>
</dbReference>
<evidence type="ECO:0000259" key="1">
    <source>
        <dbReference type="Pfam" id="PF01609"/>
    </source>
</evidence>
<gene>
    <name evidence="3" type="ORF">FHG66_16035</name>
</gene>
<name>A0A5C4MQV2_9RHOB</name>
<comment type="caution">
    <text evidence="3">The sequence shown here is derived from an EMBL/GenBank/DDBJ whole genome shotgun (WGS) entry which is preliminary data.</text>
</comment>
<dbReference type="GO" id="GO:0006313">
    <property type="term" value="P:DNA transposition"/>
    <property type="evidence" value="ECO:0007669"/>
    <property type="project" value="InterPro"/>
</dbReference>
<accession>A0A5C4MQV2</accession>
<feature type="domain" description="Transposase IS4-like" evidence="1">
    <location>
        <begin position="202"/>
        <end position="436"/>
    </location>
</feature>
<organism evidence="3 4">
    <name type="scientific">Rubellimicrobium rubrum</name>
    <dbReference type="NCBI Taxonomy" id="2585369"/>
    <lineage>
        <taxon>Bacteria</taxon>
        <taxon>Pseudomonadati</taxon>
        <taxon>Pseudomonadota</taxon>
        <taxon>Alphaproteobacteria</taxon>
        <taxon>Rhodobacterales</taxon>
        <taxon>Roseobacteraceae</taxon>
        <taxon>Rubellimicrobium</taxon>
    </lineage>
</organism>
<dbReference type="AlphaFoldDB" id="A0A5C4MQV2"/>
<dbReference type="Pfam" id="PF05598">
    <property type="entry name" value="DUF772"/>
    <property type="match status" value="1"/>
</dbReference>
<dbReference type="Pfam" id="PF01609">
    <property type="entry name" value="DDE_Tnp_1"/>
    <property type="match status" value="1"/>
</dbReference>
<keyword evidence="4" id="KW-1185">Reference proteome</keyword>
<dbReference type="OrthoDB" id="9774608at2"/>
<dbReference type="PANTHER" id="PTHR33408">
    <property type="entry name" value="TRANSPOSASE"/>
    <property type="match status" value="1"/>
</dbReference>
<dbReference type="GO" id="GO:0004803">
    <property type="term" value="F:transposase activity"/>
    <property type="evidence" value="ECO:0007669"/>
    <property type="project" value="InterPro"/>
</dbReference>